<protein>
    <submittedName>
        <fullName evidence="2">Uncharacterized protein</fullName>
    </submittedName>
</protein>
<evidence type="ECO:0000313" key="1">
    <source>
        <dbReference type="EMBL" id="CUV19133.1"/>
    </source>
</evidence>
<sequence length="114" mass="13211">MKRPKRSIGVFRCKPPRRFVYHCVIALPLRSGCSMNKFEWRSRRHAHYVGAWACKGWQRLEASTDALRFVGWVSLTSFHGEAQRWGDKLWNLHHAAVSVPSSTRGSTLRGKLQY</sequence>
<dbReference type="AlphaFoldDB" id="A0A0S4VAS6"/>
<name>A0A0S4VAS6_RALSL</name>
<gene>
    <name evidence="1" type="ORF">PSS4_v1_920020</name>
    <name evidence="2" type="ORF">RUN1985_v1_1130021</name>
</gene>
<dbReference type="EMBL" id="LN899824">
    <property type="protein sequence ID" value="CUV31764.1"/>
    <property type="molecule type" value="Genomic_DNA"/>
</dbReference>
<proteinExistence type="predicted"/>
<dbReference type="EMBL" id="LN899821">
    <property type="protein sequence ID" value="CUV19133.1"/>
    <property type="molecule type" value="Genomic_DNA"/>
</dbReference>
<accession>A0A0S4VAS6</accession>
<organism evidence="2">
    <name type="scientific">Ralstonia solanacearum</name>
    <name type="common">Pseudomonas solanacearum</name>
    <dbReference type="NCBI Taxonomy" id="305"/>
    <lineage>
        <taxon>Bacteria</taxon>
        <taxon>Pseudomonadati</taxon>
        <taxon>Pseudomonadota</taxon>
        <taxon>Betaproteobacteria</taxon>
        <taxon>Burkholderiales</taxon>
        <taxon>Burkholderiaceae</taxon>
        <taxon>Ralstonia</taxon>
        <taxon>Ralstonia solanacearum species complex</taxon>
    </lineage>
</organism>
<evidence type="ECO:0000313" key="2">
    <source>
        <dbReference type="EMBL" id="CUV31764.1"/>
    </source>
</evidence>
<reference evidence="2" key="1">
    <citation type="submission" date="2015-10" db="EMBL/GenBank/DDBJ databases">
        <authorList>
            <person name="Gilbert D.G."/>
        </authorList>
    </citation>
    <scope>NUCLEOTIDE SEQUENCE</scope>
    <source>
        <strain evidence="2">Phyl III-seqv23</strain>
    </source>
</reference>